<dbReference type="KEGG" id="mmas:MYMAC_000381"/>
<keyword evidence="4" id="KW-1185">Reference proteome</keyword>
<organism evidence="3 4">
    <name type="scientific">Corallococcus macrosporus DSM 14697</name>
    <dbReference type="NCBI Taxonomy" id="1189310"/>
    <lineage>
        <taxon>Bacteria</taxon>
        <taxon>Pseudomonadati</taxon>
        <taxon>Myxococcota</taxon>
        <taxon>Myxococcia</taxon>
        <taxon>Myxococcales</taxon>
        <taxon>Cystobacterineae</taxon>
        <taxon>Myxococcaceae</taxon>
        <taxon>Corallococcus</taxon>
    </lineage>
</organism>
<gene>
    <name evidence="3" type="ORF">MYMAC_000381</name>
</gene>
<dbReference type="Proteomes" id="UP000217343">
    <property type="component" value="Chromosome"/>
</dbReference>
<keyword evidence="1" id="KW-0812">Transmembrane</keyword>
<proteinExistence type="predicted"/>
<protein>
    <submittedName>
        <fullName evidence="3">Pilus assembly protein</fullName>
    </submittedName>
</protein>
<keyword evidence="1" id="KW-0472">Membrane</keyword>
<feature type="domain" description="Putative Flp pilus-assembly TadG-like N-terminal" evidence="2">
    <location>
        <begin position="8"/>
        <end position="50"/>
    </location>
</feature>
<keyword evidence="1" id="KW-1133">Transmembrane helix</keyword>
<feature type="transmembrane region" description="Helical" evidence="1">
    <location>
        <begin position="12"/>
        <end position="33"/>
    </location>
</feature>
<dbReference type="Pfam" id="PF13400">
    <property type="entry name" value="Tad"/>
    <property type="match status" value="1"/>
</dbReference>
<dbReference type="AlphaFoldDB" id="A0A250JLP8"/>
<name>A0A250JLP8_9BACT</name>
<reference evidence="3 4" key="1">
    <citation type="submission" date="2017-06" db="EMBL/GenBank/DDBJ databases">
        <title>Sequencing and comparative analysis of myxobacterial genomes.</title>
        <authorList>
            <person name="Rupp O."/>
            <person name="Goesmann A."/>
            <person name="Sogaard-Andersen L."/>
        </authorList>
    </citation>
    <scope>NUCLEOTIDE SEQUENCE [LARGE SCALE GENOMIC DNA]</scope>
    <source>
        <strain evidence="3 4">DSM 14697</strain>
    </source>
</reference>
<accession>A0A250JLP8</accession>
<sequence>MNRSHSRGQTLVLFVLGTLLMVLMVTLTLSFTMKVRERIEAQTVADAAAFSNAVATARTFNNIAIINRVQIAHAVAQAGAASLVSWASLYRAQLNAARGGYSDWEWPYQLNVITGCPCAWKSSSCARRCRCGNKGLRDLGKLQRNLRTEDQRVNSVFQAYEPLVALQMRGHQLAQNALYLAQQQNFQELKDAVDSQRFANQILSNIVPGRNPTDSAWQVPPIGGVNNDELTGGLACTGGGAVCDVPATVQHAVNAAMGSRGFHFVTWRQDMDYVAHLANLAWVVPPPDNVMVEVATQGTTHFGRKGRQMPMLPPFAPAITAEDEGSILYLYNHMANGGGAPCPAAVGGIEGVEASLVNSGGFMPTPEHRWTGGSDPSPRMRHMLMPCMNPVSSCPGIWPLFLDYNLTQLLDGGDNNYGQPKNFAVVQRNLRTRSLDPWDYSFRYRFQSSGTGTQFDNRSFQMADGTANDVQTAMATGIAYFHRGHSVAFHHWSEPPNLLNPFWRATLVAADTDQDGLDDAADTLDLSAPAAARTLRALRAVGYRGIQ</sequence>
<evidence type="ECO:0000259" key="2">
    <source>
        <dbReference type="Pfam" id="PF13400"/>
    </source>
</evidence>
<dbReference type="RefSeq" id="WP_170114693.1">
    <property type="nucleotide sequence ID" value="NZ_CP022203.1"/>
</dbReference>
<dbReference type="InterPro" id="IPR028087">
    <property type="entry name" value="Tad_N"/>
</dbReference>
<evidence type="ECO:0000256" key="1">
    <source>
        <dbReference type="SAM" id="Phobius"/>
    </source>
</evidence>
<evidence type="ECO:0000313" key="3">
    <source>
        <dbReference type="EMBL" id="ATB44804.1"/>
    </source>
</evidence>
<evidence type="ECO:0000313" key="4">
    <source>
        <dbReference type="Proteomes" id="UP000217343"/>
    </source>
</evidence>
<dbReference type="EMBL" id="CP022203">
    <property type="protein sequence ID" value="ATB44804.1"/>
    <property type="molecule type" value="Genomic_DNA"/>
</dbReference>